<accession>A0ABQ0KUR4</accession>
<gene>
    <name evidence="3" type="ORF">MCHLO_00374</name>
</gene>
<protein>
    <submittedName>
        <fullName evidence="3">Aflatoxin B1-aldehyde reductase</fullName>
    </submittedName>
</protein>
<dbReference type="Pfam" id="PF00248">
    <property type="entry name" value="Aldo_ket_red"/>
    <property type="match status" value="1"/>
</dbReference>
<dbReference type="EMBL" id="DF838173">
    <property type="protein sequence ID" value="GAT42665.1"/>
    <property type="molecule type" value="Genomic_DNA"/>
</dbReference>
<dbReference type="Proteomes" id="UP000815677">
    <property type="component" value="Unassembled WGS sequence"/>
</dbReference>
<proteinExistence type="predicted"/>
<dbReference type="SUPFAM" id="SSF51430">
    <property type="entry name" value="NAD(P)-linked oxidoreductase"/>
    <property type="match status" value="1"/>
</dbReference>
<name>A0ABQ0KUR4_MYCCL</name>
<evidence type="ECO:0000313" key="4">
    <source>
        <dbReference type="Proteomes" id="UP000815677"/>
    </source>
</evidence>
<evidence type="ECO:0000256" key="1">
    <source>
        <dbReference type="ARBA" id="ARBA00023002"/>
    </source>
</evidence>
<feature type="domain" description="NADP-dependent oxidoreductase" evidence="2">
    <location>
        <begin position="63"/>
        <end position="384"/>
    </location>
</feature>
<dbReference type="PANTHER" id="PTHR43364:SF4">
    <property type="entry name" value="NAD(P)-LINKED OXIDOREDUCTASE SUPERFAMILY PROTEIN"/>
    <property type="match status" value="1"/>
</dbReference>
<dbReference type="InterPro" id="IPR050523">
    <property type="entry name" value="AKR_Detox_Biosynth"/>
</dbReference>
<dbReference type="InterPro" id="IPR023210">
    <property type="entry name" value="NADP_OxRdtase_dom"/>
</dbReference>
<dbReference type="PANTHER" id="PTHR43364">
    <property type="entry name" value="NADH-SPECIFIC METHYLGLYOXAL REDUCTASE-RELATED"/>
    <property type="match status" value="1"/>
</dbReference>
<keyword evidence="1" id="KW-0560">Oxidoreductase</keyword>
<dbReference type="InterPro" id="IPR018170">
    <property type="entry name" value="Aldo/ket_reductase_CS"/>
</dbReference>
<organism evidence="3 4">
    <name type="scientific">Mycena chlorophos</name>
    <name type="common">Agaric fungus</name>
    <name type="synonym">Agaricus chlorophos</name>
    <dbReference type="NCBI Taxonomy" id="658473"/>
    <lineage>
        <taxon>Eukaryota</taxon>
        <taxon>Fungi</taxon>
        <taxon>Dikarya</taxon>
        <taxon>Basidiomycota</taxon>
        <taxon>Agaricomycotina</taxon>
        <taxon>Agaricomycetes</taxon>
        <taxon>Agaricomycetidae</taxon>
        <taxon>Agaricales</taxon>
        <taxon>Marasmiineae</taxon>
        <taxon>Mycenaceae</taxon>
        <taxon>Mycena</taxon>
    </lineage>
</organism>
<evidence type="ECO:0000313" key="3">
    <source>
        <dbReference type="EMBL" id="GAT42665.1"/>
    </source>
</evidence>
<dbReference type="PROSITE" id="PS00062">
    <property type="entry name" value="ALDOKETO_REDUCTASE_2"/>
    <property type="match status" value="1"/>
</dbReference>
<evidence type="ECO:0000259" key="2">
    <source>
        <dbReference type="Pfam" id="PF00248"/>
    </source>
</evidence>
<keyword evidence="4" id="KW-1185">Reference proteome</keyword>
<dbReference type="InterPro" id="IPR036812">
    <property type="entry name" value="NAD(P)_OxRdtase_dom_sf"/>
</dbReference>
<reference evidence="3" key="1">
    <citation type="submission" date="2014-09" db="EMBL/GenBank/DDBJ databases">
        <title>Genome sequence of the luminous mushroom Mycena chlorophos for searching fungal bioluminescence genes.</title>
        <authorList>
            <person name="Tanaka Y."/>
            <person name="Kasuga D."/>
            <person name="Oba Y."/>
            <person name="Hase S."/>
            <person name="Sato K."/>
            <person name="Oba Y."/>
            <person name="Sakakibara Y."/>
        </authorList>
    </citation>
    <scope>NUCLEOTIDE SEQUENCE</scope>
</reference>
<dbReference type="Gene3D" id="3.20.20.100">
    <property type="entry name" value="NADP-dependent oxidoreductase domain"/>
    <property type="match status" value="1"/>
</dbReference>
<sequence>MPKPRIPLIYGGSAIGAAGTFSSLTDAKKAQKVVDALHEGVPIDRMPLVIRLHEEEQDEDQAALESVPVEAIDTSNVYGFGSSEKACFLASPRLGSSLYTQILGEMDLYECAVDTKFYPLAPGDHSRAKLREAYDRMLESLGEKRVRVLYLNAPDHATPFEETLAAMDELYQEGKFEMLGLSNYRTHEVAHIVTLCRAHGWVVPSVYQGVYNAVDRSVESELIPCLRQFNIKFAAYCPLAGGYLTGNLLFEPELADGGVHLDLAPIPGPNTAPRPRLRQLHAKLRGSRRKFDPQNPFGKWYLTRYLHPKMNDTVLALCVVLDAHGISLHAASIRWLQHHSALLPTDLGIVFGGRTPAQVTQTLIYSVQGALPEAVVTAFEECYEQVKGSLPGFWIDPAQDHGVAASS</sequence>